<dbReference type="GO" id="GO:0003677">
    <property type="term" value="F:DNA binding"/>
    <property type="evidence" value="ECO:0007669"/>
    <property type="project" value="UniProtKB-KW"/>
</dbReference>
<organism evidence="5 6">
    <name type="scientific">Rasiella rasia</name>
    <dbReference type="NCBI Taxonomy" id="2744027"/>
    <lineage>
        <taxon>Bacteria</taxon>
        <taxon>Pseudomonadati</taxon>
        <taxon>Bacteroidota</taxon>
        <taxon>Flavobacteriia</taxon>
        <taxon>Flavobacteriales</taxon>
        <taxon>Flavobacteriaceae</taxon>
        <taxon>Rasiella</taxon>
    </lineage>
</organism>
<dbReference type="EMBL" id="CP049057">
    <property type="protein sequence ID" value="QIE60928.1"/>
    <property type="molecule type" value="Genomic_DNA"/>
</dbReference>
<dbReference type="Proteomes" id="UP000505306">
    <property type="component" value="Chromosome"/>
</dbReference>
<reference evidence="5 6" key="1">
    <citation type="submission" date="2020-02" db="EMBL/GenBank/DDBJ databases">
        <title>Complete genome sequence of Flavobacteriaceae bacterium.</title>
        <authorList>
            <person name="Kim S.-J."/>
            <person name="Kim Y.-S."/>
            <person name="Kim K.-H."/>
        </authorList>
    </citation>
    <scope>NUCLEOTIDE SEQUENCE [LARGE SCALE GENOMIC DNA]</scope>
    <source>
        <strain evidence="5 6">RR4-40</strain>
    </source>
</reference>
<keyword evidence="3" id="KW-0804">Transcription</keyword>
<dbReference type="InterPro" id="IPR039418">
    <property type="entry name" value="LexA-like"/>
</dbReference>
<dbReference type="PROSITE" id="PS50943">
    <property type="entry name" value="HTH_CROC1"/>
    <property type="match status" value="1"/>
</dbReference>
<accession>A0A6G6GQU6</accession>
<dbReference type="InterPro" id="IPR010982">
    <property type="entry name" value="Lambda_DNA-bd_dom_sf"/>
</dbReference>
<proteinExistence type="predicted"/>
<feature type="domain" description="HTH cro/C1-type" evidence="4">
    <location>
        <begin position="12"/>
        <end position="65"/>
    </location>
</feature>
<evidence type="ECO:0000313" key="6">
    <source>
        <dbReference type="Proteomes" id="UP000505306"/>
    </source>
</evidence>
<dbReference type="SUPFAM" id="SSF51306">
    <property type="entry name" value="LexA/Signal peptidase"/>
    <property type="match status" value="1"/>
</dbReference>
<dbReference type="Gene3D" id="2.10.109.10">
    <property type="entry name" value="Umud Fragment, subunit A"/>
    <property type="match status" value="1"/>
</dbReference>
<dbReference type="InterPro" id="IPR036286">
    <property type="entry name" value="LexA/Signal_pep-like_sf"/>
</dbReference>
<gene>
    <name evidence="5" type="ORF">G5B37_11740</name>
</gene>
<dbReference type="InterPro" id="IPR001387">
    <property type="entry name" value="Cro/C1-type_HTH"/>
</dbReference>
<dbReference type="CDD" id="cd06529">
    <property type="entry name" value="S24_LexA-like"/>
    <property type="match status" value="1"/>
</dbReference>
<name>A0A6G6GQU6_9FLAO</name>
<protein>
    <submittedName>
        <fullName evidence="5">LexA family transcriptional regulator</fullName>
    </submittedName>
</protein>
<sequence>MDSKLSIEARRFKKVREEQHHTQQSFAEILEIGATTADIERGKTKLSGKVVMELLRQFNINPLWLFGKSFTQYVDVNGGNVSPKVIALDSEDKERILLVNQKAAAGYPQNIHDVSWYETLPAFNIPLPQYRNATYRGFQVEGDSMLPNIRPNEWVLGKAVPSVAEASDSKIYIVVLNDSVLVKKLQKVANAPEKVRLISLNPEYIPLEVPVKNIQELWMVNSKLSFGLDEPSESTLLRQLQQSMEELKGQISNLNT</sequence>
<keyword evidence="2" id="KW-0238">DNA-binding</keyword>
<keyword evidence="6" id="KW-1185">Reference proteome</keyword>
<dbReference type="AlphaFoldDB" id="A0A6G6GQU6"/>
<evidence type="ECO:0000259" key="4">
    <source>
        <dbReference type="PROSITE" id="PS50943"/>
    </source>
</evidence>
<evidence type="ECO:0000256" key="1">
    <source>
        <dbReference type="ARBA" id="ARBA00023015"/>
    </source>
</evidence>
<dbReference type="Pfam" id="PF00717">
    <property type="entry name" value="Peptidase_S24"/>
    <property type="match status" value="1"/>
</dbReference>
<dbReference type="PANTHER" id="PTHR40661:SF3">
    <property type="entry name" value="FELS-1 PROPHAGE TRANSCRIPTIONAL REGULATOR"/>
    <property type="match status" value="1"/>
</dbReference>
<dbReference type="CDD" id="cd00093">
    <property type="entry name" value="HTH_XRE"/>
    <property type="match status" value="1"/>
</dbReference>
<dbReference type="SUPFAM" id="SSF47413">
    <property type="entry name" value="lambda repressor-like DNA-binding domains"/>
    <property type="match status" value="1"/>
</dbReference>
<evidence type="ECO:0000256" key="3">
    <source>
        <dbReference type="ARBA" id="ARBA00023163"/>
    </source>
</evidence>
<evidence type="ECO:0000256" key="2">
    <source>
        <dbReference type="ARBA" id="ARBA00023125"/>
    </source>
</evidence>
<keyword evidence="1" id="KW-0805">Transcription regulation</keyword>
<dbReference type="KEGG" id="mgel:G5B37_11740"/>
<dbReference type="PANTHER" id="PTHR40661">
    <property type="match status" value="1"/>
</dbReference>
<dbReference type="InterPro" id="IPR015927">
    <property type="entry name" value="Peptidase_S24_S26A/B/C"/>
</dbReference>
<dbReference type="SMART" id="SM00530">
    <property type="entry name" value="HTH_XRE"/>
    <property type="match status" value="1"/>
</dbReference>
<dbReference type="Gene3D" id="1.10.260.40">
    <property type="entry name" value="lambda repressor-like DNA-binding domains"/>
    <property type="match status" value="1"/>
</dbReference>
<dbReference type="Pfam" id="PF01381">
    <property type="entry name" value="HTH_3"/>
    <property type="match status" value="1"/>
</dbReference>
<evidence type="ECO:0000313" key="5">
    <source>
        <dbReference type="EMBL" id="QIE60928.1"/>
    </source>
</evidence>